<evidence type="ECO:0000256" key="1">
    <source>
        <dbReference type="ARBA" id="ARBA00008535"/>
    </source>
</evidence>
<dbReference type="SUPFAM" id="SSF52540">
    <property type="entry name" value="P-loop containing nucleoside triphosphate hydrolases"/>
    <property type="match status" value="1"/>
</dbReference>
<dbReference type="InterPro" id="IPR006703">
    <property type="entry name" value="G_AIG1"/>
</dbReference>
<keyword evidence="2" id="KW-0547">Nucleotide-binding</keyword>
<evidence type="ECO:0000313" key="7">
    <source>
        <dbReference type="Proteomes" id="UP001059041"/>
    </source>
</evidence>
<comment type="similarity">
    <text evidence="1">Belongs to the TRAFAC class TrmE-Era-EngA-EngB-Septin-like GTPase superfamily. AIG1/Toc34/Toc159-like paraseptin GTPase family. IAN subfamily.</text>
</comment>
<evidence type="ECO:0000256" key="4">
    <source>
        <dbReference type="SAM" id="Phobius"/>
    </source>
</evidence>
<dbReference type="Proteomes" id="UP001059041">
    <property type="component" value="Linkage Group LG4"/>
</dbReference>
<feature type="domain" description="AIG1-type G" evidence="5">
    <location>
        <begin position="7"/>
        <end position="206"/>
    </location>
</feature>
<reference evidence="6" key="1">
    <citation type="submission" date="2021-02" db="EMBL/GenBank/DDBJ databases">
        <title>Comparative genomics reveals that relaxation of natural selection precedes convergent phenotypic evolution of cavefish.</title>
        <authorList>
            <person name="Peng Z."/>
        </authorList>
    </citation>
    <scope>NUCLEOTIDE SEQUENCE</scope>
    <source>
        <tissue evidence="6">Muscle</tissue>
    </source>
</reference>
<feature type="transmembrane region" description="Helical" evidence="4">
    <location>
        <begin position="226"/>
        <end position="248"/>
    </location>
</feature>
<dbReference type="EMBL" id="JAFHDT010000004">
    <property type="protein sequence ID" value="KAI7811116.1"/>
    <property type="molecule type" value="Genomic_DNA"/>
</dbReference>
<keyword evidence="7" id="KW-1185">Reference proteome</keyword>
<sequence>MYAYQCHVEVRIVLLGKPGSGKSSSGNTLLNKDEFTVSVSLVSVTTTCSNQQSLVGDNNISIIDTPGLFDTSRTEDHCDVIKKCMEMSAPGPHVFLLVIRLDVRITDEEMNAVKWIQKNFGEDAVKYTMILFTHADALKGKSLDEYVGKSKEVQALIDSCGGRFHLFNNEDVENRSQVTELMEKIEKMLEENGGKHYSNELFKSAQKKIQWENLSQKSLDVGKKTLSVIGGGVVMTVAGAAVVGASVATAGAAVVAQAVAATGVIKLISGVAAMTTAGVAIAAKYRRKKESDAE</sequence>
<keyword evidence="4" id="KW-0472">Membrane</keyword>
<dbReference type="InterPro" id="IPR045058">
    <property type="entry name" value="GIMA/IAN/Toc"/>
</dbReference>
<dbReference type="PROSITE" id="PS51720">
    <property type="entry name" value="G_AIG1"/>
    <property type="match status" value="1"/>
</dbReference>
<protein>
    <submittedName>
        <fullName evidence="6">GTPase IMAP family member 4-like</fullName>
    </submittedName>
</protein>
<dbReference type="PANTHER" id="PTHR10903">
    <property type="entry name" value="GTPASE, IMAP FAMILY MEMBER-RELATED"/>
    <property type="match status" value="1"/>
</dbReference>
<accession>A0A9W7WZD5</accession>
<dbReference type="Pfam" id="PF04548">
    <property type="entry name" value="AIG1"/>
    <property type="match status" value="1"/>
</dbReference>
<keyword evidence="3" id="KW-0342">GTP-binding</keyword>
<evidence type="ECO:0000313" key="6">
    <source>
        <dbReference type="EMBL" id="KAI7811116.1"/>
    </source>
</evidence>
<evidence type="ECO:0000256" key="2">
    <source>
        <dbReference type="ARBA" id="ARBA00022741"/>
    </source>
</evidence>
<name>A0A9W7WZD5_TRIRA</name>
<feature type="transmembrane region" description="Helical" evidence="4">
    <location>
        <begin position="254"/>
        <end position="281"/>
    </location>
</feature>
<dbReference type="GO" id="GO:0005525">
    <property type="term" value="F:GTP binding"/>
    <property type="evidence" value="ECO:0007669"/>
    <property type="project" value="UniProtKB-KW"/>
</dbReference>
<dbReference type="AlphaFoldDB" id="A0A9W7WZD5"/>
<keyword evidence="4" id="KW-0812">Transmembrane</keyword>
<dbReference type="InterPro" id="IPR027417">
    <property type="entry name" value="P-loop_NTPase"/>
</dbReference>
<dbReference type="PANTHER" id="PTHR10903:SF188">
    <property type="entry name" value="GTPASE IMAP FAMILY MEMBER 2-LIKE-RELATED"/>
    <property type="match status" value="1"/>
</dbReference>
<comment type="caution">
    <text evidence="6">The sequence shown here is derived from an EMBL/GenBank/DDBJ whole genome shotgun (WGS) entry which is preliminary data.</text>
</comment>
<keyword evidence="4" id="KW-1133">Transmembrane helix</keyword>
<proteinExistence type="inferred from homology"/>
<organism evidence="6 7">
    <name type="scientific">Triplophysa rosa</name>
    <name type="common">Cave loach</name>
    <dbReference type="NCBI Taxonomy" id="992332"/>
    <lineage>
        <taxon>Eukaryota</taxon>
        <taxon>Metazoa</taxon>
        <taxon>Chordata</taxon>
        <taxon>Craniata</taxon>
        <taxon>Vertebrata</taxon>
        <taxon>Euteleostomi</taxon>
        <taxon>Actinopterygii</taxon>
        <taxon>Neopterygii</taxon>
        <taxon>Teleostei</taxon>
        <taxon>Ostariophysi</taxon>
        <taxon>Cypriniformes</taxon>
        <taxon>Nemacheilidae</taxon>
        <taxon>Triplophysa</taxon>
    </lineage>
</organism>
<evidence type="ECO:0000259" key="5">
    <source>
        <dbReference type="PROSITE" id="PS51720"/>
    </source>
</evidence>
<dbReference type="CDD" id="cd01852">
    <property type="entry name" value="AIG1"/>
    <property type="match status" value="1"/>
</dbReference>
<evidence type="ECO:0000256" key="3">
    <source>
        <dbReference type="ARBA" id="ARBA00023134"/>
    </source>
</evidence>
<dbReference type="Gene3D" id="3.40.50.300">
    <property type="entry name" value="P-loop containing nucleotide triphosphate hydrolases"/>
    <property type="match status" value="1"/>
</dbReference>
<gene>
    <name evidence="6" type="ORF">IRJ41_010592</name>
</gene>
<dbReference type="FunFam" id="3.40.50.300:FF:000366">
    <property type="entry name" value="GTPase, IMAP family member 2"/>
    <property type="match status" value="1"/>
</dbReference>